<evidence type="ECO:0000256" key="4">
    <source>
        <dbReference type="ARBA" id="ARBA00022670"/>
    </source>
</evidence>
<evidence type="ECO:0000313" key="9">
    <source>
        <dbReference type="EMBL" id="MBT4870311.1"/>
    </source>
</evidence>
<keyword evidence="3" id="KW-0963">Cytoplasm</keyword>
<dbReference type="InterPro" id="IPR000243">
    <property type="entry name" value="Pept_T1A_subB"/>
</dbReference>
<dbReference type="Gene3D" id="3.60.20.10">
    <property type="entry name" value="Glutamine Phosphoribosylpyrophosphate, subunit 1, domain 1"/>
    <property type="match status" value="1"/>
</dbReference>
<organism evidence="9 10">
    <name type="scientific">Candidatus Iainarchaeum sp</name>
    <dbReference type="NCBI Taxonomy" id="3101447"/>
    <lineage>
        <taxon>Archaea</taxon>
        <taxon>Candidatus Iainarchaeota</taxon>
        <taxon>Candidatus Iainarchaeia</taxon>
        <taxon>Candidatus Iainarchaeales</taxon>
        <taxon>Candidatus Iainarchaeaceae</taxon>
        <taxon>Candidatus Iainarchaeum</taxon>
    </lineage>
</organism>
<keyword evidence="6" id="KW-0378">Hydrolase</keyword>
<dbReference type="EMBL" id="JABJNZ010000027">
    <property type="protein sequence ID" value="MBT4870311.1"/>
    <property type="molecule type" value="Genomic_DNA"/>
</dbReference>
<dbReference type="Proteomes" id="UP000722459">
    <property type="component" value="Unassembled WGS sequence"/>
</dbReference>
<dbReference type="Pfam" id="PF00227">
    <property type="entry name" value="Proteasome"/>
    <property type="match status" value="1"/>
</dbReference>
<accession>A0A8T5GEB8</accession>
<dbReference type="InterPro" id="IPR023333">
    <property type="entry name" value="Proteasome_suB-type"/>
</dbReference>
<dbReference type="InterPro" id="IPR029055">
    <property type="entry name" value="Ntn_hydrolases_N"/>
</dbReference>
<dbReference type="GO" id="GO:0005737">
    <property type="term" value="C:cytoplasm"/>
    <property type="evidence" value="ECO:0007669"/>
    <property type="project" value="TreeGrafter"/>
</dbReference>
<dbReference type="GO" id="GO:0004298">
    <property type="term" value="F:threonine-type endopeptidase activity"/>
    <property type="evidence" value="ECO:0007669"/>
    <property type="project" value="UniProtKB-KW"/>
</dbReference>
<evidence type="ECO:0000256" key="6">
    <source>
        <dbReference type="ARBA" id="ARBA00022801"/>
    </source>
</evidence>
<evidence type="ECO:0000256" key="7">
    <source>
        <dbReference type="ARBA" id="ARBA00022942"/>
    </source>
</evidence>
<protein>
    <recommendedName>
        <fullName evidence="2">proteasome endopeptidase complex</fullName>
        <ecNumber evidence="2">3.4.25.1</ecNumber>
    </recommendedName>
</protein>
<dbReference type="PRINTS" id="PR00141">
    <property type="entry name" value="PROTEASOME"/>
</dbReference>
<evidence type="ECO:0000256" key="2">
    <source>
        <dbReference type="ARBA" id="ARBA00012039"/>
    </source>
</evidence>
<evidence type="ECO:0000256" key="8">
    <source>
        <dbReference type="PIRSR" id="PIRSR600243-1"/>
    </source>
</evidence>
<dbReference type="InterPro" id="IPR001353">
    <property type="entry name" value="Proteasome_sua/b"/>
</dbReference>
<proteinExistence type="predicted"/>
<dbReference type="PANTHER" id="PTHR32194:SF0">
    <property type="entry name" value="ATP-DEPENDENT PROTEASE SUBUNIT HSLV"/>
    <property type="match status" value="1"/>
</dbReference>
<keyword evidence="7 9" id="KW-0647">Proteasome</keyword>
<sequence length="242" mass="26219">MNYFKEVEGLPVSLISERVKFTPAAGAVNASPTVQDTKTGTTTVGIIGKDCVVLAADQRAVMGHIADKGVVKVYPLTDYVGVTIAGTVGDSLALIRFLRAQANLYEIERETKITPNALASLLSNVLNNNRYYPFIFQPILGGMNSAPELFEITPYGGIMKKDDYAITGSGTTFAMTTLDQDYKKDLSEIDAIALAVKAVSAAKNRDIYSGGESVTVIVFDKNGHRTINRKEIDKVISKIKFN</sequence>
<evidence type="ECO:0000256" key="5">
    <source>
        <dbReference type="ARBA" id="ARBA00022698"/>
    </source>
</evidence>
<reference evidence="9" key="1">
    <citation type="journal article" date="2021" name="ISME J.">
        <title>Mercury methylation by metabolically versatile and cosmopolitan marine bacteria.</title>
        <authorList>
            <person name="Lin H."/>
            <person name="Ascher D.B."/>
            <person name="Myung Y."/>
            <person name="Lamborg C.H."/>
            <person name="Hallam S.J."/>
            <person name="Gionfriddo C.M."/>
            <person name="Holt K.E."/>
            <person name="Moreau J.W."/>
        </authorList>
    </citation>
    <scope>NUCLEOTIDE SEQUENCE</scope>
    <source>
        <strain evidence="9">SI075_bin30</strain>
    </source>
</reference>
<comment type="caution">
    <text evidence="9">The sequence shown here is derived from an EMBL/GenBank/DDBJ whole genome shotgun (WGS) entry which is preliminary data.</text>
</comment>
<evidence type="ECO:0000256" key="3">
    <source>
        <dbReference type="ARBA" id="ARBA00022490"/>
    </source>
</evidence>
<dbReference type="GO" id="GO:0019774">
    <property type="term" value="C:proteasome core complex, beta-subunit complex"/>
    <property type="evidence" value="ECO:0007669"/>
    <property type="project" value="UniProtKB-ARBA"/>
</dbReference>
<gene>
    <name evidence="9" type="ORF">HON47_01960</name>
</gene>
<feature type="active site" description="Nucleophile" evidence="8">
    <location>
        <position position="41"/>
    </location>
</feature>
<dbReference type="AlphaFoldDB" id="A0A8T5GEB8"/>
<keyword evidence="4" id="KW-0645">Protease</keyword>
<dbReference type="SUPFAM" id="SSF56235">
    <property type="entry name" value="N-terminal nucleophile aminohydrolases (Ntn hydrolases)"/>
    <property type="match status" value="1"/>
</dbReference>
<name>A0A8T5GEB8_9ARCH</name>
<dbReference type="EC" id="3.4.25.1" evidence="2"/>
<dbReference type="PANTHER" id="PTHR32194">
    <property type="entry name" value="METALLOPROTEASE TLDD"/>
    <property type="match status" value="1"/>
</dbReference>
<dbReference type="PROSITE" id="PS51476">
    <property type="entry name" value="PROTEASOME_BETA_2"/>
    <property type="match status" value="1"/>
</dbReference>
<keyword evidence="5" id="KW-0888">Threonine protease</keyword>
<dbReference type="GO" id="GO:0051603">
    <property type="term" value="P:proteolysis involved in protein catabolic process"/>
    <property type="evidence" value="ECO:0007669"/>
    <property type="project" value="InterPro"/>
</dbReference>
<evidence type="ECO:0000256" key="1">
    <source>
        <dbReference type="ARBA" id="ARBA00001198"/>
    </source>
</evidence>
<evidence type="ECO:0000313" key="10">
    <source>
        <dbReference type="Proteomes" id="UP000722459"/>
    </source>
</evidence>
<comment type="catalytic activity">
    <reaction evidence="1">
        <text>Cleavage of peptide bonds with very broad specificity.</text>
        <dbReference type="EC" id="3.4.25.1"/>
    </reaction>
</comment>